<dbReference type="Proteomes" id="UP000488956">
    <property type="component" value="Unassembled WGS sequence"/>
</dbReference>
<proteinExistence type="predicted"/>
<evidence type="ECO:0000256" key="1">
    <source>
        <dbReference type="SAM" id="Phobius"/>
    </source>
</evidence>
<keyword evidence="1" id="KW-0472">Membrane</keyword>
<keyword evidence="1" id="KW-0812">Transmembrane</keyword>
<sequence>MYACIHGYIFMIDILTVLLNTVIQGTSIQCKRRHGWIRACGCFTCAPCCTGTYLAPRFC</sequence>
<dbReference type="EMBL" id="QXGA01001670">
    <property type="protein sequence ID" value="KAE9113268.1"/>
    <property type="molecule type" value="Genomic_DNA"/>
</dbReference>
<feature type="transmembrane region" description="Helical" evidence="1">
    <location>
        <begin position="6"/>
        <end position="23"/>
    </location>
</feature>
<organism evidence="3 4">
    <name type="scientific">Phytophthora fragariae</name>
    <dbReference type="NCBI Taxonomy" id="53985"/>
    <lineage>
        <taxon>Eukaryota</taxon>
        <taxon>Sar</taxon>
        <taxon>Stramenopiles</taxon>
        <taxon>Oomycota</taxon>
        <taxon>Peronosporomycetes</taxon>
        <taxon>Peronosporales</taxon>
        <taxon>Peronosporaceae</taxon>
        <taxon>Phytophthora</taxon>
    </lineage>
</organism>
<evidence type="ECO:0000313" key="5">
    <source>
        <dbReference type="Proteomes" id="UP000488956"/>
    </source>
</evidence>
<dbReference type="AlphaFoldDB" id="A0A6A3SD09"/>
<accession>A0A6A3SD09</accession>
<comment type="caution">
    <text evidence="3">The sequence shown here is derived from an EMBL/GenBank/DDBJ whole genome shotgun (WGS) entry which is preliminary data.</text>
</comment>
<evidence type="ECO:0000313" key="3">
    <source>
        <dbReference type="EMBL" id="KAE9113268.1"/>
    </source>
</evidence>
<reference evidence="3 4" key="1">
    <citation type="submission" date="2018-08" db="EMBL/GenBank/DDBJ databases">
        <title>Genomic investigation of the strawberry pathogen Phytophthora fragariae indicates pathogenicity is determined by transcriptional variation in three key races.</title>
        <authorList>
            <person name="Adams T.M."/>
            <person name="Armitage A.D."/>
            <person name="Sobczyk M.K."/>
            <person name="Bates H.J."/>
            <person name="Dunwell J.M."/>
            <person name="Nellist C.F."/>
            <person name="Harrison R.J."/>
        </authorList>
    </citation>
    <scope>NUCLEOTIDE SEQUENCE [LARGE SCALE GENOMIC DNA]</scope>
    <source>
        <strain evidence="3 4">NOV-5</strain>
        <strain evidence="2 5">ONT-3</strain>
    </source>
</reference>
<protein>
    <submittedName>
        <fullName evidence="3">Uncharacterized protein</fullName>
    </submittedName>
</protein>
<keyword evidence="1" id="KW-1133">Transmembrane helix</keyword>
<dbReference type="EMBL" id="QXFX01001705">
    <property type="protein sequence ID" value="KAE9086017.1"/>
    <property type="molecule type" value="Genomic_DNA"/>
</dbReference>
<dbReference type="Proteomes" id="UP000440732">
    <property type="component" value="Unassembled WGS sequence"/>
</dbReference>
<evidence type="ECO:0000313" key="2">
    <source>
        <dbReference type="EMBL" id="KAE9086017.1"/>
    </source>
</evidence>
<evidence type="ECO:0000313" key="4">
    <source>
        <dbReference type="Proteomes" id="UP000440732"/>
    </source>
</evidence>
<name>A0A6A3SD09_9STRA</name>
<gene>
    <name evidence="3" type="ORF">PF006_g19788</name>
    <name evidence="2" type="ORF">PF010_g20251</name>
</gene>